<reference evidence="1" key="1">
    <citation type="submission" date="2021-01" db="EMBL/GenBank/DDBJ databases">
        <authorList>
            <consortium name="Genoscope - CEA"/>
            <person name="William W."/>
        </authorList>
    </citation>
    <scope>NUCLEOTIDE SEQUENCE</scope>
</reference>
<dbReference type="Proteomes" id="UP000689195">
    <property type="component" value="Unassembled WGS sequence"/>
</dbReference>
<proteinExistence type="predicted"/>
<evidence type="ECO:0000313" key="1">
    <source>
        <dbReference type="EMBL" id="CAD8206830.1"/>
    </source>
</evidence>
<dbReference type="OrthoDB" id="307976at2759"/>
<dbReference type="AlphaFoldDB" id="A0A8S1XZJ2"/>
<sequence>MMQEQEYDYTVQHTEAIQLYVHQQMKDPNEEYSRQCKKRKPNELMLYKDLSDRNPLLTIYRAVSYDEPDKQITINKIIQWLQNQQKTILQRSEKDKLSEKSFLKHILTQLCEKQQQESKPNPNPNPQEFIAMNQTFVHYINEAVEKQSEGYVNNILMMVQPNIKKFQNNNLNYFAQAVAHQMKQSKKAQIPTESPFRSNKVIFINLTGKESLQNLESWQSYIEKSDEFVYFSFIKVQGEEKNDIENQFNDYSNYFKQMEQANFNYYLLPYVCPQSQDQNNTNILHGQLVKAFFQNFMHNRIERFSHKGYIALSLSLSDDIEYDPFTIRFLINNLTKLSNDKLMIHINIEIPEEDSTYEKRLTQLMNLCYSSFSEQNISIQKLIPQDKIVLSELIDRLKKIYRYLNLENQYKSIQYCNIAIQNLKQEINRIKENPIQYPLANLYCIFYKRNSEQYLIIRPELENDDQITPFTQIIINYQDDIIILYQDGEKKFLYFLQFNNSYFNKKNLIEKIKFKNLTNFLESANIANQIVFYFNQQIYVFYGQQQNNFNLAGQRINILQMQSTPLTFTNQDKFQGNFHSKIAIQKLGNEQLIDKLKSRISPTVCIDNYKDQILKIVLFGGENIDTPQIMNLIEYMEIRDQQFTTGILDKSNLFKDISFKPFPGQTILSTNYQNDILYLILPGNDTLRKKSLNHPINTLFHKNALLMKKGCLDYSLSNIPINYYGDISYGLNFISNSQQNSQLIFLDDILAIWRVIYTQTMKIESIQKLKLDFSQAWGSKCANTEFSHKKEKLFKEQYHDIEMILAYLIEIQKEISEGDVIELIDKKNKFDKSKEKSELNIYNQDEQIKQKDYFKQKLDQGQLFDLSGNPFNQRDKMQEEKGNLNEQQQNPPEFFKSNLLDIYDGDNKQLYQIAYENYLYLDLQTKQLSVKQFTYLIGDALSLPQIDITNLLQVIKIQKMI</sequence>
<gene>
    <name evidence="1" type="ORF">PPENT_87.1.T1450077</name>
</gene>
<organism evidence="1 2">
    <name type="scientific">Paramecium pentaurelia</name>
    <dbReference type="NCBI Taxonomy" id="43138"/>
    <lineage>
        <taxon>Eukaryota</taxon>
        <taxon>Sar</taxon>
        <taxon>Alveolata</taxon>
        <taxon>Ciliophora</taxon>
        <taxon>Intramacronucleata</taxon>
        <taxon>Oligohymenophorea</taxon>
        <taxon>Peniculida</taxon>
        <taxon>Parameciidae</taxon>
        <taxon>Paramecium</taxon>
    </lineage>
</organism>
<protein>
    <submittedName>
        <fullName evidence="1">Uncharacterized protein</fullName>
    </submittedName>
</protein>
<keyword evidence="2" id="KW-1185">Reference proteome</keyword>
<comment type="caution">
    <text evidence="1">The sequence shown here is derived from an EMBL/GenBank/DDBJ whole genome shotgun (WGS) entry which is preliminary data.</text>
</comment>
<evidence type="ECO:0000313" key="2">
    <source>
        <dbReference type="Proteomes" id="UP000689195"/>
    </source>
</evidence>
<name>A0A8S1XZJ2_9CILI</name>
<dbReference type="EMBL" id="CAJJDO010000145">
    <property type="protein sequence ID" value="CAD8206830.1"/>
    <property type="molecule type" value="Genomic_DNA"/>
</dbReference>
<accession>A0A8S1XZJ2</accession>